<evidence type="ECO:0000256" key="9">
    <source>
        <dbReference type="ARBA" id="ARBA00023204"/>
    </source>
</evidence>
<dbReference type="InterPro" id="IPR000214">
    <property type="entry name" value="Znf_DNA_glyclase/AP_lyase"/>
</dbReference>
<evidence type="ECO:0000256" key="4">
    <source>
        <dbReference type="ARBA" id="ARBA00022763"/>
    </source>
</evidence>
<keyword evidence="16" id="KW-0540">Nuclease</keyword>
<evidence type="ECO:0000256" key="2">
    <source>
        <dbReference type="ARBA" id="ARBA00012720"/>
    </source>
</evidence>
<keyword evidence="8" id="KW-0238">DNA-binding</keyword>
<dbReference type="EMBL" id="FNCI01000003">
    <property type="protein sequence ID" value="SDF97445.1"/>
    <property type="molecule type" value="Genomic_DNA"/>
</dbReference>
<dbReference type="GO" id="GO:0008270">
    <property type="term" value="F:zinc ion binding"/>
    <property type="evidence" value="ECO:0007669"/>
    <property type="project" value="UniProtKB-KW"/>
</dbReference>
<dbReference type="SUPFAM" id="SSF81624">
    <property type="entry name" value="N-terminal domain of MutM-like DNA repair proteins"/>
    <property type="match status" value="1"/>
</dbReference>
<keyword evidence="7" id="KW-0862">Zinc</keyword>
<feature type="domain" description="Formamidopyrimidine-DNA glycosylase catalytic" evidence="15">
    <location>
        <begin position="2"/>
        <end position="95"/>
    </location>
</feature>
<dbReference type="OrthoDB" id="5657047at2"/>
<reference evidence="16 17" key="1">
    <citation type="submission" date="2016-10" db="EMBL/GenBank/DDBJ databases">
        <authorList>
            <person name="de Groot N.N."/>
        </authorList>
    </citation>
    <scope>NUCLEOTIDE SEQUENCE [LARGE SCALE GENOMIC DNA]</scope>
    <source>
        <strain evidence="16 17">BH539</strain>
    </source>
</reference>
<dbReference type="PANTHER" id="PTHR42697:SF1">
    <property type="entry name" value="ENDONUCLEASE 8"/>
    <property type="match status" value="1"/>
</dbReference>
<protein>
    <recommendedName>
        <fullName evidence="2">DNA-(apurinic or apyrimidinic site) lyase</fullName>
        <ecNumber evidence="2">4.2.99.18</ecNumber>
    </recommendedName>
</protein>
<dbReference type="AlphaFoldDB" id="A0A1G7QG55"/>
<evidence type="ECO:0000256" key="8">
    <source>
        <dbReference type="ARBA" id="ARBA00023125"/>
    </source>
</evidence>
<dbReference type="GO" id="GO:0003684">
    <property type="term" value="F:damaged DNA binding"/>
    <property type="evidence" value="ECO:0007669"/>
    <property type="project" value="InterPro"/>
</dbReference>
<evidence type="ECO:0000313" key="16">
    <source>
        <dbReference type="EMBL" id="SDF97445.1"/>
    </source>
</evidence>
<dbReference type="InterPro" id="IPR010979">
    <property type="entry name" value="Ribosomal_uS13-like_H2TH"/>
</dbReference>
<dbReference type="EC" id="4.2.99.18" evidence="2"/>
<dbReference type="SMART" id="SM00898">
    <property type="entry name" value="Fapy_DNA_glyco"/>
    <property type="match status" value="1"/>
</dbReference>
<name>A0A1G7QG55_9GAMM</name>
<evidence type="ECO:0000256" key="6">
    <source>
        <dbReference type="ARBA" id="ARBA00022801"/>
    </source>
</evidence>
<organism evidence="16 17">
    <name type="scientific">Onishia taeanensis</name>
    <dbReference type="NCBI Taxonomy" id="284577"/>
    <lineage>
        <taxon>Bacteria</taxon>
        <taxon>Pseudomonadati</taxon>
        <taxon>Pseudomonadota</taxon>
        <taxon>Gammaproteobacteria</taxon>
        <taxon>Oceanospirillales</taxon>
        <taxon>Halomonadaceae</taxon>
        <taxon>Onishia</taxon>
    </lineage>
</organism>
<dbReference type="GO" id="GO:0006284">
    <property type="term" value="P:base-excision repair"/>
    <property type="evidence" value="ECO:0007669"/>
    <property type="project" value="InterPro"/>
</dbReference>
<comment type="similarity">
    <text evidence="1">Belongs to the FPG family.</text>
</comment>
<dbReference type="STRING" id="284577.SAMN05216571_103240"/>
<dbReference type="InterPro" id="IPR015886">
    <property type="entry name" value="H2TH_FPG"/>
</dbReference>
<keyword evidence="4" id="KW-0227">DNA damage</keyword>
<dbReference type="Proteomes" id="UP000198641">
    <property type="component" value="Unassembled WGS sequence"/>
</dbReference>
<dbReference type="Gene3D" id="1.10.8.50">
    <property type="match status" value="1"/>
</dbReference>
<evidence type="ECO:0000259" key="15">
    <source>
        <dbReference type="PROSITE" id="PS51068"/>
    </source>
</evidence>
<keyword evidence="12" id="KW-0326">Glycosidase</keyword>
<evidence type="ECO:0000256" key="13">
    <source>
        <dbReference type="PROSITE-ProRule" id="PRU00391"/>
    </source>
</evidence>
<evidence type="ECO:0000256" key="1">
    <source>
        <dbReference type="ARBA" id="ARBA00009409"/>
    </source>
</evidence>
<evidence type="ECO:0000256" key="5">
    <source>
        <dbReference type="ARBA" id="ARBA00022771"/>
    </source>
</evidence>
<keyword evidence="17" id="KW-1185">Reference proteome</keyword>
<dbReference type="SMART" id="SM01232">
    <property type="entry name" value="H2TH"/>
    <property type="match status" value="1"/>
</dbReference>
<evidence type="ECO:0000256" key="12">
    <source>
        <dbReference type="ARBA" id="ARBA00023295"/>
    </source>
</evidence>
<keyword evidence="9" id="KW-0234">DNA repair</keyword>
<keyword evidence="3" id="KW-0479">Metal-binding</keyword>
<evidence type="ECO:0000313" key="17">
    <source>
        <dbReference type="Proteomes" id="UP000198641"/>
    </source>
</evidence>
<keyword evidence="5 13" id="KW-0863">Zinc-finger</keyword>
<evidence type="ECO:0000256" key="10">
    <source>
        <dbReference type="ARBA" id="ARBA00023239"/>
    </source>
</evidence>
<dbReference type="Gene3D" id="3.20.190.10">
    <property type="entry name" value="MutM-like, N-terminal"/>
    <property type="match status" value="1"/>
</dbReference>
<dbReference type="NCBIfam" id="NF007763">
    <property type="entry name" value="PRK10445.1"/>
    <property type="match status" value="1"/>
</dbReference>
<keyword evidence="16" id="KW-0255">Endonuclease</keyword>
<feature type="domain" description="FPG-type" evidence="14">
    <location>
        <begin position="238"/>
        <end position="272"/>
    </location>
</feature>
<dbReference type="SUPFAM" id="SSF57716">
    <property type="entry name" value="Glucocorticoid receptor-like (DNA-binding domain)"/>
    <property type="match status" value="1"/>
</dbReference>
<accession>A0A1G7QG55</accession>
<evidence type="ECO:0000256" key="3">
    <source>
        <dbReference type="ARBA" id="ARBA00022723"/>
    </source>
</evidence>
<dbReference type="RefSeq" id="WP_092524057.1">
    <property type="nucleotide sequence ID" value="NZ_FNCI01000003.1"/>
</dbReference>
<keyword evidence="10" id="KW-0456">Lyase</keyword>
<gene>
    <name evidence="16" type="ORF">SAMN05216571_103240</name>
</gene>
<dbReference type="SUPFAM" id="SSF46946">
    <property type="entry name" value="S13-like H2TH domain"/>
    <property type="match status" value="1"/>
</dbReference>
<proteinExistence type="inferred from homology"/>
<dbReference type="GO" id="GO:0000703">
    <property type="term" value="F:oxidized pyrimidine nucleobase lesion DNA N-glycosylase activity"/>
    <property type="evidence" value="ECO:0007669"/>
    <property type="project" value="TreeGrafter"/>
</dbReference>
<evidence type="ECO:0000256" key="7">
    <source>
        <dbReference type="ARBA" id="ARBA00022833"/>
    </source>
</evidence>
<keyword evidence="11" id="KW-0511">Multifunctional enzyme</keyword>
<sequence>MPEGPEIRRVADRLCHQLVDKPLQSAWFAFPELAGQGADLEGRRVLAVESWGKALLTYFDNGRVMYSHNQLYGVWKLHRSSQEPSTRRSLRVRFQAGGHAASLYSASDVSLWKSDQIGQHPFLSRLGPDLLSHGVSAGDIEERLVAPKFRRRALGGLLLDQGFYAGIGNYLRSEMLFFAGLAPQRRPVDLDVSQRARLATVMRDVIHQAYRQAGVTNRPAWVEREKRAGATREGWRFAVFGRDGLACHACGNEVSRCMVTSRRLYYCPNCQSD</sequence>
<keyword evidence="6" id="KW-0378">Hydrolase</keyword>
<dbReference type="Pfam" id="PF01149">
    <property type="entry name" value="Fapy_DNA_glyco"/>
    <property type="match status" value="1"/>
</dbReference>
<dbReference type="InterPro" id="IPR012319">
    <property type="entry name" value="FPG_cat"/>
</dbReference>
<dbReference type="PANTHER" id="PTHR42697">
    <property type="entry name" value="ENDONUCLEASE 8"/>
    <property type="match status" value="1"/>
</dbReference>
<dbReference type="GO" id="GO:0140078">
    <property type="term" value="F:class I DNA-(apurinic or apyrimidinic site) endonuclease activity"/>
    <property type="evidence" value="ECO:0007669"/>
    <property type="project" value="UniProtKB-EC"/>
</dbReference>
<dbReference type="PROSITE" id="PS51066">
    <property type="entry name" value="ZF_FPG_2"/>
    <property type="match status" value="1"/>
</dbReference>
<dbReference type="PROSITE" id="PS51068">
    <property type="entry name" value="FPG_CAT"/>
    <property type="match status" value="1"/>
</dbReference>
<evidence type="ECO:0000256" key="11">
    <source>
        <dbReference type="ARBA" id="ARBA00023268"/>
    </source>
</evidence>
<evidence type="ECO:0000259" key="14">
    <source>
        <dbReference type="PROSITE" id="PS51066"/>
    </source>
</evidence>
<dbReference type="Pfam" id="PF06831">
    <property type="entry name" value="H2TH"/>
    <property type="match status" value="1"/>
</dbReference>
<dbReference type="InterPro" id="IPR035937">
    <property type="entry name" value="FPG_N"/>
</dbReference>